<dbReference type="EMBL" id="MDYL01000011">
    <property type="protein sequence ID" value="OQD74257.1"/>
    <property type="molecule type" value="Genomic_DNA"/>
</dbReference>
<dbReference type="OMA" id="LQAPYNW"/>
<gene>
    <name evidence="3" type="ORF">PENDEC_c011G02114</name>
</gene>
<dbReference type="Proteomes" id="UP000191522">
    <property type="component" value="Unassembled WGS sequence"/>
</dbReference>
<sequence>MAHNRPLPLDDEWEDPDSYISTLLSFATENLLFMNLCGGVHILDFLTREPDLYTTLLPENWRAFFQHHDVHNLIHLFLREDIEPLRQAETNGDAQSGRTWNGGAFPPQDLLEYIHNVRRLSLGREFTSPFPKSTKSTLPRHIAVGMNKKKVHEVEHFSKYVASLSDTVNERRGEPVSHIVDFGSGQNYLGRTLASSPYHKHIIAIERKHQYINGARGMDVHAKLAKKEEKTIYVQNRKKPCNDCDGTPEVPPPENTDAPSQEREAPQTSSEDAPTQEIDETIEDVTAFKMLGEITLEPDELLGSLTKNPYKKKEQPEIDTRGTISYIEHEIQDGYLEPIIDHVVNPSTAASNGEALASEDEQGNAITTEPDEKTQQDPRVMVVSLHSCGNLVHHGVRSLILNPSVVAVAMIGCCYNLVTERLGPATYKLPVLRSLHPRLAETGCSYDPHGFPMSKLFEDYESPGAKGMKLNITARSMAVQAPYNWGYDDSEGFFTRHFFRALFQRILVDHEVVPKPGAVNDLYSESSGTTAVIIGALRKSAFTSFKAYVRAATVKVSRDPVHGAKVQERIATLTDEEIDRYETEYRQARKNLSVVWSLMAFSAQVVEALIVVDRWQFLREHDSVKECWAEPVFDYSLSPRNLAVIGLKK</sequence>
<name>A0A1V6PC05_PENDC</name>
<feature type="region of interest" description="Disordered" evidence="1">
    <location>
        <begin position="350"/>
        <end position="376"/>
    </location>
</feature>
<reference evidence="4" key="1">
    <citation type="journal article" date="2017" name="Nat. Microbiol.">
        <title>Global analysis of biosynthetic gene clusters reveals vast potential of secondary metabolite production in Penicillium species.</title>
        <authorList>
            <person name="Nielsen J.C."/>
            <person name="Grijseels S."/>
            <person name="Prigent S."/>
            <person name="Ji B."/>
            <person name="Dainat J."/>
            <person name="Nielsen K.F."/>
            <person name="Frisvad J.C."/>
            <person name="Workman M."/>
            <person name="Nielsen J."/>
        </authorList>
    </citation>
    <scope>NUCLEOTIDE SEQUENCE [LARGE SCALE GENOMIC DNA]</scope>
    <source>
        <strain evidence="4">IBT 11843</strain>
    </source>
</reference>
<feature type="domain" description="Methyltransferase" evidence="2">
    <location>
        <begin position="149"/>
        <end position="420"/>
    </location>
</feature>
<dbReference type="InterPro" id="IPR052220">
    <property type="entry name" value="METTL25"/>
</dbReference>
<accession>A0A1V6PC05</accession>
<dbReference type="PANTHER" id="PTHR12496:SF0">
    <property type="entry name" value="METHYLTRANSFERASE DOMAIN-CONTAINING PROTEIN"/>
    <property type="match status" value="1"/>
</dbReference>
<evidence type="ECO:0000313" key="3">
    <source>
        <dbReference type="EMBL" id="OQD74257.1"/>
    </source>
</evidence>
<proteinExistence type="predicted"/>
<protein>
    <recommendedName>
        <fullName evidence="2">Methyltransferase domain-containing protein</fullName>
    </recommendedName>
</protein>
<evidence type="ECO:0000313" key="4">
    <source>
        <dbReference type="Proteomes" id="UP000191522"/>
    </source>
</evidence>
<evidence type="ECO:0000259" key="2">
    <source>
        <dbReference type="Pfam" id="PF13679"/>
    </source>
</evidence>
<evidence type="ECO:0000256" key="1">
    <source>
        <dbReference type="SAM" id="MobiDB-lite"/>
    </source>
</evidence>
<feature type="region of interest" description="Disordered" evidence="1">
    <location>
        <begin position="238"/>
        <end position="279"/>
    </location>
</feature>
<dbReference type="InterPro" id="IPR025714">
    <property type="entry name" value="Methyltranfer_dom"/>
</dbReference>
<dbReference type="Pfam" id="PF13679">
    <property type="entry name" value="Methyltransf_32"/>
    <property type="match status" value="1"/>
</dbReference>
<dbReference type="PANTHER" id="PTHR12496">
    <property type="entry name" value="CGI-41 METHYLTRANSFERASE"/>
    <property type="match status" value="1"/>
</dbReference>
<dbReference type="AlphaFoldDB" id="A0A1V6PC05"/>
<comment type="caution">
    <text evidence="3">The sequence shown here is derived from an EMBL/GenBank/DDBJ whole genome shotgun (WGS) entry which is preliminary data.</text>
</comment>
<keyword evidence="4" id="KW-1185">Reference proteome</keyword>
<dbReference type="STRING" id="69771.A0A1V6PC05"/>
<organism evidence="3 4">
    <name type="scientific">Penicillium decumbens</name>
    <dbReference type="NCBI Taxonomy" id="69771"/>
    <lineage>
        <taxon>Eukaryota</taxon>
        <taxon>Fungi</taxon>
        <taxon>Dikarya</taxon>
        <taxon>Ascomycota</taxon>
        <taxon>Pezizomycotina</taxon>
        <taxon>Eurotiomycetes</taxon>
        <taxon>Eurotiomycetidae</taxon>
        <taxon>Eurotiales</taxon>
        <taxon>Aspergillaceae</taxon>
        <taxon>Penicillium</taxon>
    </lineage>
</organism>
<dbReference type="OrthoDB" id="10258156at2759"/>